<keyword evidence="4" id="KW-0067">ATP-binding</keyword>
<dbReference type="AlphaFoldDB" id="A0AAV5KPI1"/>
<evidence type="ECO:0000313" key="9">
    <source>
        <dbReference type="Proteomes" id="UP001054252"/>
    </source>
</evidence>
<dbReference type="CDD" id="cd14798">
    <property type="entry name" value="RX-CC_like"/>
    <property type="match status" value="1"/>
</dbReference>
<dbReference type="InterPro" id="IPR041118">
    <property type="entry name" value="Rx_N"/>
</dbReference>
<dbReference type="PANTHER" id="PTHR36766:SF45">
    <property type="entry name" value="NB-ARC DOMAIN-CONTAINING PROTEIN"/>
    <property type="match status" value="1"/>
</dbReference>
<dbReference type="Gene3D" id="1.20.5.4130">
    <property type="match status" value="1"/>
</dbReference>
<dbReference type="FunFam" id="3.40.50.300:FF:001091">
    <property type="entry name" value="Probable disease resistance protein At1g61300"/>
    <property type="match status" value="1"/>
</dbReference>
<dbReference type="SUPFAM" id="SSF52540">
    <property type="entry name" value="P-loop containing nucleoside triphosphate hydrolases"/>
    <property type="match status" value="1"/>
</dbReference>
<organism evidence="8 9">
    <name type="scientific">Rubroshorea leprosula</name>
    <dbReference type="NCBI Taxonomy" id="152421"/>
    <lineage>
        <taxon>Eukaryota</taxon>
        <taxon>Viridiplantae</taxon>
        <taxon>Streptophyta</taxon>
        <taxon>Embryophyta</taxon>
        <taxon>Tracheophyta</taxon>
        <taxon>Spermatophyta</taxon>
        <taxon>Magnoliopsida</taxon>
        <taxon>eudicotyledons</taxon>
        <taxon>Gunneridae</taxon>
        <taxon>Pentapetalae</taxon>
        <taxon>rosids</taxon>
        <taxon>malvids</taxon>
        <taxon>Malvales</taxon>
        <taxon>Dipterocarpaceae</taxon>
        <taxon>Rubroshorea</taxon>
    </lineage>
</organism>
<evidence type="ECO:0000256" key="4">
    <source>
        <dbReference type="ARBA" id="ARBA00022840"/>
    </source>
</evidence>
<keyword evidence="3" id="KW-0611">Plant defense</keyword>
<dbReference type="InterPro" id="IPR038005">
    <property type="entry name" value="RX-like_CC"/>
</dbReference>
<evidence type="ECO:0000256" key="3">
    <source>
        <dbReference type="ARBA" id="ARBA00022821"/>
    </source>
</evidence>
<dbReference type="Gene3D" id="3.40.50.300">
    <property type="entry name" value="P-loop containing nucleotide triphosphate hydrolases"/>
    <property type="match status" value="1"/>
</dbReference>
<feature type="coiled-coil region" evidence="5">
    <location>
        <begin position="20"/>
        <end position="85"/>
    </location>
</feature>
<dbReference type="InterPro" id="IPR027417">
    <property type="entry name" value="P-loop_NTPase"/>
</dbReference>
<dbReference type="InterPro" id="IPR042197">
    <property type="entry name" value="Apaf_helical"/>
</dbReference>
<dbReference type="Proteomes" id="UP001054252">
    <property type="component" value="Unassembled WGS sequence"/>
</dbReference>
<dbReference type="PRINTS" id="PR00364">
    <property type="entry name" value="DISEASERSIST"/>
</dbReference>
<evidence type="ECO:0000256" key="5">
    <source>
        <dbReference type="SAM" id="Coils"/>
    </source>
</evidence>
<evidence type="ECO:0008006" key="10">
    <source>
        <dbReference type="Google" id="ProtNLM"/>
    </source>
</evidence>
<dbReference type="Pfam" id="PF18052">
    <property type="entry name" value="Rx_N"/>
    <property type="match status" value="1"/>
</dbReference>
<proteinExistence type="predicted"/>
<name>A0AAV5KPI1_9ROSI</name>
<dbReference type="GO" id="GO:0043531">
    <property type="term" value="F:ADP binding"/>
    <property type="evidence" value="ECO:0007669"/>
    <property type="project" value="InterPro"/>
</dbReference>
<keyword evidence="1" id="KW-0677">Repeat</keyword>
<protein>
    <recommendedName>
        <fullName evidence="10">Disease resistance protein RGA3</fullName>
    </recommendedName>
</protein>
<dbReference type="PANTHER" id="PTHR36766">
    <property type="entry name" value="PLANT BROAD-SPECTRUM MILDEW RESISTANCE PROTEIN RPW8"/>
    <property type="match status" value="1"/>
</dbReference>
<evidence type="ECO:0000259" key="7">
    <source>
        <dbReference type="Pfam" id="PF18052"/>
    </source>
</evidence>
<evidence type="ECO:0000256" key="2">
    <source>
        <dbReference type="ARBA" id="ARBA00022741"/>
    </source>
</evidence>
<evidence type="ECO:0000259" key="6">
    <source>
        <dbReference type="Pfam" id="PF00931"/>
    </source>
</evidence>
<keyword evidence="5" id="KW-0175">Coiled coil</keyword>
<accession>A0AAV5KPI1</accession>
<dbReference type="InterPro" id="IPR002182">
    <property type="entry name" value="NB-ARC"/>
</dbReference>
<feature type="domain" description="NB-ARC" evidence="6">
    <location>
        <begin position="191"/>
        <end position="358"/>
    </location>
</feature>
<dbReference type="GO" id="GO:0005524">
    <property type="term" value="F:ATP binding"/>
    <property type="evidence" value="ECO:0007669"/>
    <property type="project" value="UniProtKB-KW"/>
</dbReference>
<evidence type="ECO:0000313" key="8">
    <source>
        <dbReference type="EMBL" id="GKV26537.1"/>
    </source>
</evidence>
<evidence type="ECO:0000256" key="1">
    <source>
        <dbReference type="ARBA" id="ARBA00022737"/>
    </source>
</evidence>
<gene>
    <name evidence="8" type="ORF">SLEP1_g35822</name>
</gene>
<keyword evidence="9" id="KW-1185">Reference proteome</keyword>
<comment type="caution">
    <text evidence="8">The sequence shown here is derived from an EMBL/GenBank/DDBJ whole genome shotgun (WGS) entry which is preliminary data.</text>
</comment>
<dbReference type="GO" id="GO:0006952">
    <property type="term" value="P:defense response"/>
    <property type="evidence" value="ECO:0007669"/>
    <property type="project" value="UniProtKB-KW"/>
</dbReference>
<sequence>MADAILSLFLDQVKTIIDKAKKEVKLLVGVEEEVEKLERNLDLVLSVLAHAEEKKTTDELVKKWLDRLKEAAYDMEDALDEWKTSVELEVKGAENAANRQGKVTPFCNFLSCFSFRQLSSHRKVARSIKEINRRIDEIVKEKDKYQLESKKIELPKRPETSSFVDVSKLCGRDGVKRKILRYLLEGNSEEEAGKLIQTISIVGMGGLGKTALAQLVGNDPDVKKHFESVIWVCVSDSFNEKRVAKAIIQGLENLSGSAAYGLESDPLEVLLGRISKSIEGKKYLLVLDDVWADKGEMWDSLKVTFDLGAAGSRILVTTRDLQVASIMGSSDYQIIHLEKLGDEECWSILRDTAFRGKDKLKSREDLEEIGRKIAKRCKGLPLAAKVLGSLLRSRSTKGEWLSGASCTVYFSLKILSTRIMA</sequence>
<feature type="domain" description="Disease resistance N-terminal" evidence="7">
    <location>
        <begin position="14"/>
        <end position="88"/>
    </location>
</feature>
<keyword evidence="2" id="KW-0547">Nucleotide-binding</keyword>
<dbReference type="Pfam" id="PF00931">
    <property type="entry name" value="NB-ARC"/>
    <property type="match status" value="1"/>
</dbReference>
<dbReference type="Gene3D" id="1.10.8.430">
    <property type="entry name" value="Helical domain of apoptotic protease-activating factors"/>
    <property type="match status" value="1"/>
</dbReference>
<dbReference type="EMBL" id="BPVZ01000072">
    <property type="protein sequence ID" value="GKV26537.1"/>
    <property type="molecule type" value="Genomic_DNA"/>
</dbReference>
<reference evidence="8 9" key="1">
    <citation type="journal article" date="2021" name="Commun. Biol.">
        <title>The genome of Shorea leprosula (Dipterocarpaceae) highlights the ecological relevance of drought in aseasonal tropical rainforests.</title>
        <authorList>
            <person name="Ng K.K.S."/>
            <person name="Kobayashi M.J."/>
            <person name="Fawcett J.A."/>
            <person name="Hatakeyama M."/>
            <person name="Paape T."/>
            <person name="Ng C.H."/>
            <person name="Ang C.C."/>
            <person name="Tnah L.H."/>
            <person name="Lee C.T."/>
            <person name="Nishiyama T."/>
            <person name="Sese J."/>
            <person name="O'Brien M.J."/>
            <person name="Copetti D."/>
            <person name="Mohd Noor M.I."/>
            <person name="Ong R.C."/>
            <person name="Putra M."/>
            <person name="Sireger I.Z."/>
            <person name="Indrioko S."/>
            <person name="Kosugi Y."/>
            <person name="Izuno A."/>
            <person name="Isagi Y."/>
            <person name="Lee S.L."/>
            <person name="Shimizu K.K."/>
        </authorList>
    </citation>
    <scope>NUCLEOTIDE SEQUENCE [LARGE SCALE GENOMIC DNA]</scope>
    <source>
        <strain evidence="8">214</strain>
    </source>
</reference>